<evidence type="ECO:0000256" key="8">
    <source>
        <dbReference type="SAM" id="Phobius"/>
    </source>
</evidence>
<dbReference type="InterPro" id="IPR050297">
    <property type="entry name" value="LipidA_mod_glycosyltrf_83"/>
</dbReference>
<feature type="transmembrane region" description="Helical" evidence="8">
    <location>
        <begin position="172"/>
        <end position="204"/>
    </location>
</feature>
<organism evidence="10 11">
    <name type="scientific">Candidatus Woesebacteria bacterium RIFCSPHIGHO2_01_FULL_38_26b</name>
    <dbReference type="NCBI Taxonomy" id="1802491"/>
    <lineage>
        <taxon>Bacteria</taxon>
        <taxon>Candidatus Woeseibacteriota</taxon>
    </lineage>
</organism>
<evidence type="ECO:0000256" key="1">
    <source>
        <dbReference type="ARBA" id="ARBA00004651"/>
    </source>
</evidence>
<feature type="transmembrane region" description="Helical" evidence="8">
    <location>
        <begin position="12"/>
        <end position="29"/>
    </location>
</feature>
<dbReference type="PANTHER" id="PTHR33908">
    <property type="entry name" value="MANNOSYLTRANSFERASE YKCB-RELATED"/>
    <property type="match status" value="1"/>
</dbReference>
<keyword evidence="6 8" id="KW-1133">Transmembrane helix</keyword>
<evidence type="ECO:0000313" key="11">
    <source>
        <dbReference type="Proteomes" id="UP000176741"/>
    </source>
</evidence>
<feature type="transmembrane region" description="Helical" evidence="8">
    <location>
        <begin position="315"/>
        <end position="331"/>
    </location>
</feature>
<name>A0A1F7Y1K0_9BACT</name>
<keyword evidence="2" id="KW-1003">Cell membrane</keyword>
<proteinExistence type="predicted"/>
<dbReference type="GO" id="GO:0005886">
    <property type="term" value="C:plasma membrane"/>
    <property type="evidence" value="ECO:0007669"/>
    <property type="project" value="UniProtKB-SubCell"/>
</dbReference>
<evidence type="ECO:0000256" key="3">
    <source>
        <dbReference type="ARBA" id="ARBA00022676"/>
    </source>
</evidence>
<dbReference type="GO" id="GO:0016763">
    <property type="term" value="F:pentosyltransferase activity"/>
    <property type="evidence" value="ECO:0007669"/>
    <property type="project" value="TreeGrafter"/>
</dbReference>
<feature type="transmembrane region" description="Helical" evidence="8">
    <location>
        <begin position="95"/>
        <end position="116"/>
    </location>
</feature>
<keyword evidence="3" id="KW-0328">Glycosyltransferase</keyword>
<keyword evidence="4" id="KW-0808">Transferase</keyword>
<sequence length="566" mass="65499">MEFTKSLKSRIVPALFVIFLIIGVFIRIWKLDKVPIELFGDELDVGLQAYSVLTTGKDYLGNKLPILFHSFSEYRLPMQLYLDVPFIKLFGLNEIGVRSVSVLMGFLSLVLFYFLVKELFSGKLAIIATLFLMISPWHINFSRQANDAGILLPFIIGGTLFFIKGLKNYRYLYLSAIFFSLSVYAYAIATLFTPLFVIALMVIFRKEIIKYSYHKLFFVGLVGIIILIPYLNFTLKGLTRERFSYISAISEDRLISEVVDKRRWSQSLQTRFFYNKKTVAIEIVMKNYLRAISPTFLFSEGDPNMRQGIEGFGQMYHYEIVLVFLGIVFALTKLSKNEQKKNYLLAILFWLLFAPIPSALTRDGGYHSSRLILTLPPLIIISAMGFKVLINTMWNKKGRILLVIFIGVMLLDISRFLHRYFVIWPNESWRFWQSGYKTTLSYVKQVDGDYEKILFNNTYEPMLPRFLFYYNYDMGLFQKQFQGDKHIENKVKGIDGFSLGNKYYFGELKKPLEDLADERSLVVASGANDVTNPLIFKEGNLKLLNVVNSPTKIPIFYIFTSNFTSN</sequence>
<evidence type="ECO:0000256" key="6">
    <source>
        <dbReference type="ARBA" id="ARBA00022989"/>
    </source>
</evidence>
<comment type="subcellular location">
    <subcellularLocation>
        <location evidence="1">Cell membrane</location>
        <topology evidence="1">Multi-pass membrane protein</topology>
    </subcellularLocation>
</comment>
<keyword evidence="5 8" id="KW-0812">Transmembrane</keyword>
<feature type="domain" description="Glycosyltransferase RgtA/B/C/D-like" evidence="9">
    <location>
        <begin position="77"/>
        <end position="231"/>
    </location>
</feature>
<dbReference type="EMBL" id="MGGD01000017">
    <property type="protein sequence ID" value="OGM21172.1"/>
    <property type="molecule type" value="Genomic_DNA"/>
</dbReference>
<keyword evidence="7 8" id="KW-0472">Membrane</keyword>
<protein>
    <recommendedName>
        <fullName evidence="9">Glycosyltransferase RgtA/B/C/D-like domain-containing protein</fullName>
    </recommendedName>
</protein>
<evidence type="ECO:0000256" key="5">
    <source>
        <dbReference type="ARBA" id="ARBA00022692"/>
    </source>
</evidence>
<accession>A0A1F7Y1K0</accession>
<evidence type="ECO:0000313" key="10">
    <source>
        <dbReference type="EMBL" id="OGM21172.1"/>
    </source>
</evidence>
<dbReference type="Pfam" id="PF13231">
    <property type="entry name" value="PMT_2"/>
    <property type="match status" value="1"/>
</dbReference>
<dbReference type="GO" id="GO:0009103">
    <property type="term" value="P:lipopolysaccharide biosynthetic process"/>
    <property type="evidence" value="ECO:0007669"/>
    <property type="project" value="UniProtKB-ARBA"/>
</dbReference>
<dbReference type="InterPro" id="IPR038731">
    <property type="entry name" value="RgtA/B/C-like"/>
</dbReference>
<feature type="transmembrane region" description="Helical" evidence="8">
    <location>
        <begin position="372"/>
        <end position="390"/>
    </location>
</feature>
<feature type="transmembrane region" description="Helical" evidence="8">
    <location>
        <begin position="402"/>
        <end position="421"/>
    </location>
</feature>
<dbReference type="AlphaFoldDB" id="A0A1F7Y1K0"/>
<comment type="caution">
    <text evidence="10">The sequence shown here is derived from an EMBL/GenBank/DDBJ whole genome shotgun (WGS) entry which is preliminary data.</text>
</comment>
<feature type="transmembrane region" description="Helical" evidence="8">
    <location>
        <begin position="216"/>
        <end position="235"/>
    </location>
</feature>
<evidence type="ECO:0000259" key="9">
    <source>
        <dbReference type="Pfam" id="PF13231"/>
    </source>
</evidence>
<evidence type="ECO:0000256" key="4">
    <source>
        <dbReference type="ARBA" id="ARBA00022679"/>
    </source>
</evidence>
<feature type="transmembrane region" description="Helical" evidence="8">
    <location>
        <begin position="343"/>
        <end position="360"/>
    </location>
</feature>
<evidence type="ECO:0000256" key="2">
    <source>
        <dbReference type="ARBA" id="ARBA00022475"/>
    </source>
</evidence>
<evidence type="ECO:0000256" key="7">
    <source>
        <dbReference type="ARBA" id="ARBA00023136"/>
    </source>
</evidence>
<dbReference type="Proteomes" id="UP000176741">
    <property type="component" value="Unassembled WGS sequence"/>
</dbReference>
<dbReference type="PANTHER" id="PTHR33908:SF11">
    <property type="entry name" value="MEMBRANE PROTEIN"/>
    <property type="match status" value="1"/>
</dbReference>
<feature type="transmembrane region" description="Helical" evidence="8">
    <location>
        <begin position="148"/>
        <end position="166"/>
    </location>
</feature>
<reference evidence="10 11" key="1">
    <citation type="journal article" date="2016" name="Nat. Commun.">
        <title>Thousands of microbial genomes shed light on interconnected biogeochemical processes in an aquifer system.</title>
        <authorList>
            <person name="Anantharaman K."/>
            <person name="Brown C.T."/>
            <person name="Hug L.A."/>
            <person name="Sharon I."/>
            <person name="Castelle C.J."/>
            <person name="Probst A.J."/>
            <person name="Thomas B.C."/>
            <person name="Singh A."/>
            <person name="Wilkins M.J."/>
            <person name="Karaoz U."/>
            <person name="Brodie E.L."/>
            <person name="Williams K.H."/>
            <person name="Hubbard S.S."/>
            <person name="Banfield J.F."/>
        </authorList>
    </citation>
    <scope>NUCLEOTIDE SEQUENCE [LARGE SCALE GENOMIC DNA]</scope>
</reference>
<gene>
    <name evidence="10" type="ORF">A2771_02810</name>
</gene>
<feature type="transmembrane region" description="Helical" evidence="8">
    <location>
        <begin position="122"/>
        <end position="141"/>
    </location>
</feature>